<sequence length="118" mass="13543">MNTPIDLKLDGKTVARITACSYETPWATGKVEFEDQSLFKKLIAVTSMSSFDLEMDELGLEDDEEERIWNSKLGELGISWDDLKLDHDGRWAISPADSDSQPIFSPRFYESGFMDWRQ</sequence>
<evidence type="ECO:0000313" key="1">
    <source>
        <dbReference type="EMBL" id="PSF09498.1"/>
    </source>
</evidence>
<protein>
    <submittedName>
        <fullName evidence="1">Uncharacterized protein</fullName>
    </submittedName>
</protein>
<dbReference type="OrthoDB" id="4552784at2"/>
<dbReference type="EMBL" id="PXNP01000034">
    <property type="protein sequence ID" value="PSF09498.1"/>
    <property type="molecule type" value="Genomic_DNA"/>
</dbReference>
<dbReference type="RefSeq" id="WP_106762040.1">
    <property type="nucleotide sequence ID" value="NZ_PXNP01000034.1"/>
</dbReference>
<gene>
    <name evidence="1" type="ORF">C7H09_07890</name>
</gene>
<reference evidence="1 2" key="1">
    <citation type="submission" date="2018-03" db="EMBL/GenBank/DDBJ databases">
        <title>Marinobacter brunus sp. nov., a marine bacterium of Gamma-proteobacteria isolated from the surface seawater of the South China Sea.</title>
        <authorList>
            <person name="Cheng H."/>
            <person name="Wu Y.-H."/>
            <person name="Xamxidin M."/>
            <person name="Xu X.-W."/>
        </authorList>
    </citation>
    <scope>NUCLEOTIDE SEQUENCE [LARGE SCALE GENOMIC DNA]</scope>
    <source>
        <strain evidence="1 2">NH169-3</strain>
    </source>
</reference>
<organism evidence="1 2">
    <name type="scientific">Marinobacter fuscus</name>
    <dbReference type="NCBI Taxonomy" id="2109942"/>
    <lineage>
        <taxon>Bacteria</taxon>
        <taxon>Pseudomonadati</taxon>
        <taxon>Pseudomonadota</taxon>
        <taxon>Gammaproteobacteria</taxon>
        <taxon>Pseudomonadales</taxon>
        <taxon>Marinobacteraceae</taxon>
        <taxon>Marinobacter</taxon>
    </lineage>
</organism>
<accession>A0A2T1KHK3</accession>
<evidence type="ECO:0000313" key="2">
    <source>
        <dbReference type="Proteomes" id="UP000239866"/>
    </source>
</evidence>
<proteinExistence type="predicted"/>
<keyword evidence="2" id="KW-1185">Reference proteome</keyword>
<dbReference type="Proteomes" id="UP000239866">
    <property type="component" value="Unassembled WGS sequence"/>
</dbReference>
<name>A0A2T1KHK3_9GAMM</name>
<comment type="caution">
    <text evidence="1">The sequence shown here is derived from an EMBL/GenBank/DDBJ whole genome shotgun (WGS) entry which is preliminary data.</text>
</comment>
<dbReference type="AlphaFoldDB" id="A0A2T1KHK3"/>